<comment type="caution">
    <text evidence="2">The sequence shown here is derived from an EMBL/GenBank/DDBJ whole genome shotgun (WGS) entry which is preliminary data.</text>
</comment>
<keyword evidence="3" id="KW-1185">Reference proteome</keyword>
<feature type="transmembrane region" description="Helical" evidence="1">
    <location>
        <begin position="161"/>
        <end position="180"/>
    </location>
</feature>
<dbReference type="Proteomes" id="UP001634394">
    <property type="component" value="Unassembled WGS sequence"/>
</dbReference>
<dbReference type="AlphaFoldDB" id="A0ABD3WVH1"/>
<evidence type="ECO:0000313" key="2">
    <source>
        <dbReference type="EMBL" id="KAL3876773.1"/>
    </source>
</evidence>
<organism evidence="2 3">
    <name type="scientific">Sinanodonta woodiana</name>
    <name type="common">Chinese pond mussel</name>
    <name type="synonym">Anodonta woodiana</name>
    <dbReference type="NCBI Taxonomy" id="1069815"/>
    <lineage>
        <taxon>Eukaryota</taxon>
        <taxon>Metazoa</taxon>
        <taxon>Spiralia</taxon>
        <taxon>Lophotrochozoa</taxon>
        <taxon>Mollusca</taxon>
        <taxon>Bivalvia</taxon>
        <taxon>Autobranchia</taxon>
        <taxon>Heteroconchia</taxon>
        <taxon>Palaeoheterodonta</taxon>
        <taxon>Unionida</taxon>
        <taxon>Unionoidea</taxon>
        <taxon>Unionidae</taxon>
        <taxon>Unioninae</taxon>
        <taxon>Sinanodonta</taxon>
    </lineage>
</organism>
<name>A0ABD3WVH1_SINWO</name>
<accession>A0ABD3WVH1</accession>
<reference evidence="2 3" key="1">
    <citation type="submission" date="2024-11" db="EMBL/GenBank/DDBJ databases">
        <title>Chromosome-level genome assembly of the freshwater bivalve Anodonta woodiana.</title>
        <authorList>
            <person name="Chen X."/>
        </authorList>
    </citation>
    <scope>NUCLEOTIDE SEQUENCE [LARGE SCALE GENOMIC DNA]</scope>
    <source>
        <strain evidence="2">MN2024</strain>
        <tissue evidence="2">Gills</tissue>
    </source>
</reference>
<keyword evidence="1" id="KW-0812">Transmembrane</keyword>
<evidence type="ECO:0000313" key="3">
    <source>
        <dbReference type="Proteomes" id="UP001634394"/>
    </source>
</evidence>
<dbReference type="PANTHER" id="PTHR15026:SF0">
    <property type="entry name" value="GUIDED ENTRY OF TAIL-ANCHORED PROTEINS FACTOR CAMLG"/>
    <property type="match status" value="1"/>
</dbReference>
<feature type="transmembrane region" description="Helical" evidence="1">
    <location>
        <begin position="137"/>
        <end position="155"/>
    </location>
</feature>
<sequence>MADLTSRREARRRKILENSGERMNRLMGRYFLRDEANRSIDEALQNKSNELLEEDVTLVNKNIPLRAHDTVLTEAHIRRDSKNEQKTALRNTVKIAPVQKSGKENVANTTNIDEPDTSLNKSMKNSDMKMLMKQFDFLRICICFLLAFLCRKVLAFGYGMFYVQTIVLPFMCMETALYLFRQHMLADIDLPHKASFMMGVLVLCGLRKDVIESYTKIMGYFNAIAEDFAIFLFSFLMSNIIVS</sequence>
<keyword evidence="1" id="KW-0472">Membrane</keyword>
<evidence type="ECO:0008006" key="4">
    <source>
        <dbReference type="Google" id="ProtNLM"/>
    </source>
</evidence>
<keyword evidence="1" id="KW-1133">Transmembrane helix</keyword>
<feature type="transmembrane region" description="Helical" evidence="1">
    <location>
        <begin position="217"/>
        <end position="242"/>
    </location>
</feature>
<dbReference type="InterPro" id="IPR016719">
    <property type="entry name" value="CAMLG"/>
</dbReference>
<protein>
    <recommendedName>
        <fullName evidence="4">Calcium signal-modulating cyclophilin ligand</fullName>
    </recommendedName>
</protein>
<evidence type="ECO:0000256" key="1">
    <source>
        <dbReference type="SAM" id="Phobius"/>
    </source>
</evidence>
<proteinExistence type="predicted"/>
<dbReference type="EMBL" id="JBJQND010000005">
    <property type="protein sequence ID" value="KAL3876773.1"/>
    <property type="molecule type" value="Genomic_DNA"/>
</dbReference>
<dbReference type="PANTHER" id="PTHR15026">
    <property type="entry name" value="CALCIUM-SIGNAL MODULATING CYCLOPHILIN LIGAND CAML"/>
    <property type="match status" value="1"/>
</dbReference>
<gene>
    <name evidence="2" type="ORF">ACJMK2_034569</name>
</gene>